<evidence type="ECO:0000313" key="2">
    <source>
        <dbReference type="EMBL" id="MCD7471671.1"/>
    </source>
</evidence>
<protein>
    <submittedName>
        <fullName evidence="2">Uncharacterized protein</fullName>
    </submittedName>
</protein>
<feature type="region of interest" description="Disordered" evidence="1">
    <location>
        <begin position="1"/>
        <end position="41"/>
    </location>
</feature>
<gene>
    <name evidence="2" type="ORF">HAX54_012266</name>
</gene>
<feature type="compositionally biased region" description="Polar residues" evidence="1">
    <location>
        <begin position="32"/>
        <end position="41"/>
    </location>
</feature>
<sequence>MAENEESSPSSKKLASQNSSNPDSFQHIEDQFNGQDFENTSNRDLSEYNFSMFQDAFEQDGNDINCDFNNVFQPPLKFEDQIFVNGLDEFISWEFNINRDMMYI</sequence>
<dbReference type="Proteomes" id="UP000823775">
    <property type="component" value="Unassembled WGS sequence"/>
</dbReference>
<comment type="caution">
    <text evidence="2">The sequence shown here is derived from an EMBL/GenBank/DDBJ whole genome shotgun (WGS) entry which is preliminary data.</text>
</comment>
<feature type="compositionally biased region" description="Polar residues" evidence="1">
    <location>
        <begin position="7"/>
        <end position="24"/>
    </location>
</feature>
<evidence type="ECO:0000313" key="3">
    <source>
        <dbReference type="Proteomes" id="UP000823775"/>
    </source>
</evidence>
<proteinExistence type="predicted"/>
<evidence type="ECO:0000256" key="1">
    <source>
        <dbReference type="SAM" id="MobiDB-lite"/>
    </source>
</evidence>
<reference evidence="2 3" key="1">
    <citation type="journal article" date="2021" name="BMC Genomics">
        <title>Datura genome reveals duplications of psychoactive alkaloid biosynthetic genes and high mutation rate following tissue culture.</title>
        <authorList>
            <person name="Rajewski A."/>
            <person name="Carter-House D."/>
            <person name="Stajich J."/>
            <person name="Litt A."/>
        </authorList>
    </citation>
    <scope>NUCLEOTIDE SEQUENCE [LARGE SCALE GENOMIC DNA]</scope>
    <source>
        <strain evidence="2">AR-01</strain>
    </source>
</reference>
<name>A0ABS8TJH6_DATST</name>
<dbReference type="EMBL" id="JACEIK010001708">
    <property type="protein sequence ID" value="MCD7471671.1"/>
    <property type="molecule type" value="Genomic_DNA"/>
</dbReference>
<accession>A0ABS8TJH6</accession>
<organism evidence="2 3">
    <name type="scientific">Datura stramonium</name>
    <name type="common">Jimsonweed</name>
    <name type="synonym">Common thornapple</name>
    <dbReference type="NCBI Taxonomy" id="4076"/>
    <lineage>
        <taxon>Eukaryota</taxon>
        <taxon>Viridiplantae</taxon>
        <taxon>Streptophyta</taxon>
        <taxon>Embryophyta</taxon>
        <taxon>Tracheophyta</taxon>
        <taxon>Spermatophyta</taxon>
        <taxon>Magnoliopsida</taxon>
        <taxon>eudicotyledons</taxon>
        <taxon>Gunneridae</taxon>
        <taxon>Pentapetalae</taxon>
        <taxon>asterids</taxon>
        <taxon>lamiids</taxon>
        <taxon>Solanales</taxon>
        <taxon>Solanaceae</taxon>
        <taxon>Solanoideae</taxon>
        <taxon>Datureae</taxon>
        <taxon>Datura</taxon>
    </lineage>
</organism>
<keyword evidence="3" id="KW-1185">Reference proteome</keyword>